<sequence length="265" mass="28499">MRQRAKEQGYSIKSTPPACVPQHGRPYHSCYPPFLGLHAVSSFAMRLRGCQLAWDSGNGTFSAVAEKKRLGWSIVPGQPTAFQVGGTSGTSFEERHIPQNTALEARCRRNWLPGIPLHFNKPACVPFSSPRCSPAQPLRRLCWTPRLASKLVPGPINPSPNLVLAPHLSHLIPRDSSSDPPVRVVPAANRRAGSPIFVMNTLGPAIGTPIPTSAARGLSADPFHPIWIRDDPPRQECGLGEGQAFPPSRGVAEAISAGLPSNLQA</sequence>
<protein>
    <submittedName>
        <fullName evidence="1">Uncharacterized protein</fullName>
    </submittedName>
</protein>
<proteinExistence type="predicted"/>
<evidence type="ECO:0000313" key="1">
    <source>
        <dbReference type="EMBL" id="KAK0643504.1"/>
    </source>
</evidence>
<keyword evidence="2" id="KW-1185">Reference proteome</keyword>
<dbReference type="AlphaFoldDB" id="A0AA40CNI5"/>
<evidence type="ECO:0000313" key="2">
    <source>
        <dbReference type="Proteomes" id="UP001174936"/>
    </source>
</evidence>
<reference evidence="1" key="1">
    <citation type="submission" date="2023-06" db="EMBL/GenBank/DDBJ databases">
        <title>Genome-scale phylogeny and comparative genomics of the fungal order Sordariales.</title>
        <authorList>
            <consortium name="Lawrence Berkeley National Laboratory"/>
            <person name="Hensen N."/>
            <person name="Bonometti L."/>
            <person name="Westerberg I."/>
            <person name="Brannstrom I.O."/>
            <person name="Guillou S."/>
            <person name="Cros-Aarteil S."/>
            <person name="Calhoun S."/>
            <person name="Haridas S."/>
            <person name="Kuo A."/>
            <person name="Mondo S."/>
            <person name="Pangilinan J."/>
            <person name="Riley R."/>
            <person name="Labutti K."/>
            <person name="Andreopoulos B."/>
            <person name="Lipzen A."/>
            <person name="Chen C."/>
            <person name="Yanf M."/>
            <person name="Daum C."/>
            <person name="Ng V."/>
            <person name="Clum A."/>
            <person name="Steindorff A."/>
            <person name="Ohm R."/>
            <person name="Martin F."/>
            <person name="Silar P."/>
            <person name="Natvig D."/>
            <person name="Lalanne C."/>
            <person name="Gautier V."/>
            <person name="Ament-Velasquez S.L."/>
            <person name="Kruys A."/>
            <person name="Hutchinson M.I."/>
            <person name="Powell A.J."/>
            <person name="Barry K."/>
            <person name="Miller A.N."/>
            <person name="Grigoriev I.V."/>
            <person name="Debuchy R."/>
            <person name="Gladieux P."/>
            <person name="Thoren M.H."/>
            <person name="Johannesson H."/>
        </authorList>
    </citation>
    <scope>NUCLEOTIDE SEQUENCE</scope>
    <source>
        <strain evidence="1">SMH2532-1</strain>
    </source>
</reference>
<comment type="caution">
    <text evidence="1">The sequence shown here is derived from an EMBL/GenBank/DDBJ whole genome shotgun (WGS) entry which is preliminary data.</text>
</comment>
<accession>A0AA40CNI5</accession>
<organism evidence="1 2">
    <name type="scientific">Cercophora newfieldiana</name>
    <dbReference type="NCBI Taxonomy" id="92897"/>
    <lineage>
        <taxon>Eukaryota</taxon>
        <taxon>Fungi</taxon>
        <taxon>Dikarya</taxon>
        <taxon>Ascomycota</taxon>
        <taxon>Pezizomycotina</taxon>
        <taxon>Sordariomycetes</taxon>
        <taxon>Sordariomycetidae</taxon>
        <taxon>Sordariales</taxon>
        <taxon>Lasiosphaeriaceae</taxon>
        <taxon>Cercophora</taxon>
    </lineage>
</organism>
<gene>
    <name evidence="1" type="ORF">B0T16DRAFT_183646</name>
</gene>
<dbReference type="EMBL" id="JAULSV010000005">
    <property type="protein sequence ID" value="KAK0643504.1"/>
    <property type="molecule type" value="Genomic_DNA"/>
</dbReference>
<name>A0AA40CNI5_9PEZI</name>
<dbReference type="Proteomes" id="UP001174936">
    <property type="component" value="Unassembled WGS sequence"/>
</dbReference>